<comment type="similarity">
    <text evidence="1">Belongs to the UxaA family.</text>
</comment>
<accession>A0ABS6EPG0</accession>
<dbReference type="Pfam" id="PF20629">
    <property type="entry name" value="GD_AH_C"/>
    <property type="match status" value="1"/>
</dbReference>
<sequence length="569" mass="62454">MHFTKTIFQKRNFKKRVDIFRQQAYLECKLLQNRNSQTHNPHFEETVTFLKRLYPIHIIYCFCSLRLSQQRGEILILKTYLKIHPDDLVAVALAPLSAGTVVEIQDQTVTLKEDIPQGHKFALADIRAGKPVIKYGSPIGVAKEDIPCGAWVHTHNIKTGLGDLLTYTYESNGMPVTPTNELYFQGYRRADGKVGVRNEIWIIPTVGCVNNVAGAIERRAQALKTDNIDSIAAFPHPYGCSQMGDDQENTRKILADLIQHPNAGGVLVLGLGCENSNIDVLKPYIGDYDEKRVKFLVCQESEDEVEDALKLIEELVQYADGFTREPISCSELVIGMKCGGSDGLSGITANPTVGGFSDLLISKGGTTILTEVPEMFGAETILMNRCENEKIFSETVDLINDFKNYFKRHDQTIYENPSPGNKKGGISTLEDKSLGCTQKSGSAPVVDVLPYGERVKTHGLNLLSAPGNDLVASTALAAAGAHIVLFTTGRGTPFASPVPTMKISSNSALASKKNNWIDFNCGVLTEDTTLEQLSEQLFDYVLEVASGSPVKSEQAGFHDMAIFKQGVTL</sequence>
<evidence type="ECO:0000256" key="1">
    <source>
        <dbReference type="ARBA" id="ARBA00010986"/>
    </source>
</evidence>
<dbReference type="InterPro" id="IPR052172">
    <property type="entry name" value="UxaA_altronate/galactarate_dh"/>
</dbReference>
<name>A0ABS6EPG0_9FIRM</name>
<gene>
    <name evidence="4" type="ORF">KQI75_02845</name>
</gene>
<reference evidence="4 5" key="1">
    <citation type="submission" date="2021-06" db="EMBL/GenBank/DDBJ databases">
        <authorList>
            <person name="Sun Q."/>
            <person name="Li D."/>
        </authorList>
    </citation>
    <scope>NUCLEOTIDE SEQUENCE [LARGE SCALE GENOMIC DNA]</scope>
    <source>
        <strain evidence="4 5">MSJd-7</strain>
    </source>
</reference>
<dbReference type="SMART" id="SM00858">
    <property type="entry name" value="SAF"/>
    <property type="match status" value="1"/>
</dbReference>
<feature type="domain" description="SAF" evidence="3">
    <location>
        <begin position="87"/>
        <end position="158"/>
    </location>
</feature>
<comment type="caution">
    <text evidence="4">The sequence shown here is derived from an EMBL/GenBank/DDBJ whole genome shotgun (WGS) entry which is preliminary data.</text>
</comment>
<proteinExistence type="inferred from homology"/>
<evidence type="ECO:0000313" key="5">
    <source>
        <dbReference type="Proteomes" id="UP000783588"/>
    </source>
</evidence>
<dbReference type="Proteomes" id="UP000783588">
    <property type="component" value="Unassembled WGS sequence"/>
</dbReference>
<dbReference type="Pfam" id="PF04295">
    <property type="entry name" value="GD_AH_second"/>
    <property type="match status" value="1"/>
</dbReference>
<dbReference type="PANTHER" id="PTHR30536">
    <property type="entry name" value="ALTRONATE/GALACTARATE DEHYDRATASE"/>
    <property type="match status" value="1"/>
</dbReference>
<protein>
    <submittedName>
        <fullName evidence="4">Altronate dehydratase family protein</fullName>
    </submittedName>
</protein>
<dbReference type="PANTHER" id="PTHR30536:SF5">
    <property type="entry name" value="ALTRONATE DEHYDRATASE"/>
    <property type="match status" value="1"/>
</dbReference>
<organism evidence="4 5">
    <name type="scientific">Butyricicoccus intestinisimiae</name>
    <dbReference type="NCBI Taxonomy" id="2841509"/>
    <lineage>
        <taxon>Bacteria</taxon>
        <taxon>Bacillati</taxon>
        <taxon>Bacillota</taxon>
        <taxon>Clostridia</taxon>
        <taxon>Eubacteriales</taxon>
        <taxon>Butyricicoccaceae</taxon>
        <taxon>Butyricicoccus</taxon>
    </lineage>
</organism>
<keyword evidence="2" id="KW-0456">Lyase</keyword>
<evidence type="ECO:0000256" key="2">
    <source>
        <dbReference type="ARBA" id="ARBA00023239"/>
    </source>
</evidence>
<evidence type="ECO:0000259" key="3">
    <source>
        <dbReference type="SMART" id="SM00858"/>
    </source>
</evidence>
<dbReference type="InterPro" id="IPR007392">
    <property type="entry name" value="GD_AH_second"/>
</dbReference>
<dbReference type="Pfam" id="PF08666">
    <property type="entry name" value="SAF"/>
    <property type="match status" value="1"/>
</dbReference>
<evidence type="ECO:0000313" key="4">
    <source>
        <dbReference type="EMBL" id="MBU5489572.1"/>
    </source>
</evidence>
<dbReference type="InterPro" id="IPR013974">
    <property type="entry name" value="SAF"/>
</dbReference>
<keyword evidence="5" id="KW-1185">Reference proteome</keyword>
<dbReference type="EMBL" id="JAHLQI010000001">
    <property type="protein sequence ID" value="MBU5489572.1"/>
    <property type="molecule type" value="Genomic_DNA"/>
</dbReference>
<dbReference type="InterPro" id="IPR048332">
    <property type="entry name" value="GD_AH_C"/>
</dbReference>
<dbReference type="InterPro" id="IPR044144">
    <property type="entry name" value="SAF_UxaA/GarD"/>
</dbReference>
<dbReference type="CDD" id="cd11613">
    <property type="entry name" value="SAF_AH_GD"/>
    <property type="match status" value="1"/>
</dbReference>